<reference evidence="8 9" key="1">
    <citation type="submission" date="2019-08" db="EMBL/GenBank/DDBJ databases">
        <authorList>
            <person name="Dhanesh K."/>
            <person name="Kumar G."/>
            <person name="Sasikala C."/>
            <person name="Venkata Ramana C."/>
        </authorList>
    </citation>
    <scope>NUCLEOTIDE SEQUENCE [LARGE SCALE GENOMIC DNA]</scope>
    <source>
        <strain evidence="8 9">JC645</strain>
    </source>
</reference>
<dbReference type="PANTHER" id="PTHR43646">
    <property type="entry name" value="GLYCOSYLTRANSFERASE"/>
    <property type="match status" value="1"/>
</dbReference>
<evidence type="ECO:0000256" key="1">
    <source>
        <dbReference type="ARBA" id="ARBA00004236"/>
    </source>
</evidence>
<evidence type="ECO:0000313" key="9">
    <source>
        <dbReference type="Proteomes" id="UP000324479"/>
    </source>
</evidence>
<dbReference type="PANTHER" id="PTHR43646:SF2">
    <property type="entry name" value="GLYCOSYLTRANSFERASE 2-LIKE DOMAIN-CONTAINING PROTEIN"/>
    <property type="match status" value="1"/>
</dbReference>
<sequence>MLSLAILAAILSAIPALMFLANLPRFCDLVDMDLVDRESAEIESPDDASVSVLIPARDEQAGIADCLRHALASERVRVEVIVLDDQSTDATAEIVSGAAKSDDRVRLLHGRPLPEGWNGKQHACRQLADAAAYDRFAFLDADVHLAPMALRRLVDHQDVRGVGLLSAFPHQRTGTWLEAWLIPIMHYVLLGFLPFGRMRADVDPNLAAGCGQLFLSTRQAYRQAGTHEAIKASRHDGLKLPRGYRRAGIMTDVIDGTDLADCRMYRGAAEVIHGVLKNAIEGIANPRLIVLFTVLLLGASLLPVVALIGAIAQGNRPALYVSIVAVLLSHLPRLIAAARFRQSWFGAICHVPAMMTFVALQWVALANHLMGRKIAWRGRSES</sequence>
<dbReference type="EMBL" id="VWOX01000014">
    <property type="protein sequence ID" value="KAA5540311.1"/>
    <property type="molecule type" value="Genomic_DNA"/>
</dbReference>
<keyword evidence="3" id="KW-0328">Glycosyltransferase</keyword>
<dbReference type="GO" id="GO:0005886">
    <property type="term" value="C:plasma membrane"/>
    <property type="evidence" value="ECO:0007669"/>
    <property type="project" value="UniProtKB-SubCell"/>
</dbReference>
<dbReference type="AlphaFoldDB" id="A0A5M6CYM3"/>
<evidence type="ECO:0000313" key="8">
    <source>
        <dbReference type="EMBL" id="KAA5540311.1"/>
    </source>
</evidence>
<keyword evidence="9" id="KW-1185">Reference proteome</keyword>
<keyword evidence="6" id="KW-1133">Transmembrane helix</keyword>
<gene>
    <name evidence="8" type="ORF">FYK55_21965</name>
</gene>
<evidence type="ECO:0000256" key="5">
    <source>
        <dbReference type="ARBA" id="ARBA00023136"/>
    </source>
</evidence>
<dbReference type="Proteomes" id="UP000324479">
    <property type="component" value="Unassembled WGS sequence"/>
</dbReference>
<keyword evidence="4 8" id="KW-0808">Transferase</keyword>
<feature type="transmembrane region" description="Helical" evidence="6">
    <location>
        <begin position="318"/>
        <end position="338"/>
    </location>
</feature>
<evidence type="ECO:0000256" key="3">
    <source>
        <dbReference type="ARBA" id="ARBA00022676"/>
    </source>
</evidence>
<dbReference type="GO" id="GO:0016757">
    <property type="term" value="F:glycosyltransferase activity"/>
    <property type="evidence" value="ECO:0007669"/>
    <property type="project" value="UniProtKB-KW"/>
</dbReference>
<dbReference type="Gene3D" id="3.90.550.10">
    <property type="entry name" value="Spore Coat Polysaccharide Biosynthesis Protein SpsA, Chain A"/>
    <property type="match status" value="1"/>
</dbReference>
<comment type="caution">
    <text evidence="8">The sequence shown here is derived from an EMBL/GenBank/DDBJ whole genome shotgun (WGS) entry which is preliminary data.</text>
</comment>
<dbReference type="SUPFAM" id="SSF53448">
    <property type="entry name" value="Nucleotide-diphospho-sugar transferases"/>
    <property type="match status" value="1"/>
</dbReference>
<feature type="transmembrane region" description="Helical" evidence="6">
    <location>
        <begin position="288"/>
        <end position="311"/>
    </location>
</feature>
<evidence type="ECO:0000256" key="2">
    <source>
        <dbReference type="ARBA" id="ARBA00022475"/>
    </source>
</evidence>
<evidence type="ECO:0000256" key="4">
    <source>
        <dbReference type="ARBA" id="ARBA00022679"/>
    </source>
</evidence>
<evidence type="ECO:0000256" key="6">
    <source>
        <dbReference type="SAM" id="Phobius"/>
    </source>
</evidence>
<organism evidence="8 9">
    <name type="scientific">Roseiconus nitratireducens</name>
    <dbReference type="NCBI Taxonomy" id="2605748"/>
    <lineage>
        <taxon>Bacteria</taxon>
        <taxon>Pseudomonadati</taxon>
        <taxon>Planctomycetota</taxon>
        <taxon>Planctomycetia</taxon>
        <taxon>Pirellulales</taxon>
        <taxon>Pirellulaceae</taxon>
        <taxon>Roseiconus</taxon>
    </lineage>
</organism>
<dbReference type="InterPro" id="IPR029044">
    <property type="entry name" value="Nucleotide-diphossugar_trans"/>
</dbReference>
<dbReference type="Pfam" id="PF00535">
    <property type="entry name" value="Glycos_transf_2"/>
    <property type="match status" value="1"/>
</dbReference>
<evidence type="ECO:0000259" key="7">
    <source>
        <dbReference type="Pfam" id="PF00535"/>
    </source>
</evidence>
<feature type="transmembrane region" description="Helical" evidence="6">
    <location>
        <begin position="344"/>
        <end position="365"/>
    </location>
</feature>
<comment type="subcellular location">
    <subcellularLocation>
        <location evidence="1">Cell membrane</location>
    </subcellularLocation>
</comment>
<name>A0A5M6CYM3_9BACT</name>
<accession>A0A5M6CYM3</accession>
<proteinExistence type="predicted"/>
<keyword evidence="5 6" id="KW-0472">Membrane</keyword>
<dbReference type="InterPro" id="IPR001173">
    <property type="entry name" value="Glyco_trans_2-like"/>
</dbReference>
<feature type="domain" description="Glycosyltransferase 2-like" evidence="7">
    <location>
        <begin position="51"/>
        <end position="218"/>
    </location>
</feature>
<keyword evidence="2" id="KW-1003">Cell membrane</keyword>
<protein>
    <submittedName>
        <fullName evidence="8">Glycosyltransferase</fullName>
    </submittedName>
</protein>
<keyword evidence="6" id="KW-0812">Transmembrane</keyword>